<proteinExistence type="predicted"/>
<dbReference type="EMBL" id="CAJRAU010000004">
    <property type="protein sequence ID" value="CAG5071112.1"/>
    <property type="molecule type" value="Genomic_DNA"/>
</dbReference>
<gene>
    <name evidence="1" type="ORF">DYBT9623_03340</name>
</gene>
<evidence type="ECO:0000313" key="2">
    <source>
        <dbReference type="Proteomes" id="UP000679725"/>
    </source>
</evidence>
<comment type="caution">
    <text evidence="1">The sequence shown here is derived from an EMBL/GenBank/DDBJ whole genome shotgun (WGS) entry which is preliminary data.</text>
</comment>
<name>A0ABN7RBT7_9BACT</name>
<evidence type="ECO:0000313" key="1">
    <source>
        <dbReference type="EMBL" id="CAG5071112.1"/>
    </source>
</evidence>
<reference evidence="1 2" key="1">
    <citation type="submission" date="2021-04" db="EMBL/GenBank/DDBJ databases">
        <authorList>
            <person name="Rodrigo-Torres L."/>
            <person name="Arahal R. D."/>
            <person name="Lucena T."/>
        </authorList>
    </citation>
    <scope>NUCLEOTIDE SEQUENCE [LARGE SCALE GENOMIC DNA]</scope>
    <source>
        <strain evidence="1 2">CECT 9623</strain>
    </source>
</reference>
<sequence length="74" mass="8675">MDNMIREDLIVAYFFRFRFFIIACTGIANHRCLCFGQQVTCHICSFADEEGREQYEAELSEQGIADFVKRLRNS</sequence>
<accession>A0ABN7RBT7</accession>
<dbReference type="Proteomes" id="UP000679725">
    <property type="component" value="Unassembled WGS sequence"/>
</dbReference>
<organism evidence="1 2">
    <name type="scientific">Dyadobacter linearis</name>
    <dbReference type="NCBI Taxonomy" id="2823330"/>
    <lineage>
        <taxon>Bacteria</taxon>
        <taxon>Pseudomonadati</taxon>
        <taxon>Bacteroidota</taxon>
        <taxon>Cytophagia</taxon>
        <taxon>Cytophagales</taxon>
        <taxon>Spirosomataceae</taxon>
        <taxon>Dyadobacter</taxon>
    </lineage>
</organism>
<keyword evidence="2" id="KW-1185">Reference proteome</keyword>
<dbReference type="RefSeq" id="WP_215234651.1">
    <property type="nucleotide sequence ID" value="NZ_CAJRAU010000004.1"/>
</dbReference>
<protein>
    <submittedName>
        <fullName evidence="1">Uncharacterized protein</fullName>
    </submittedName>
</protein>